<protein>
    <submittedName>
        <fullName evidence="1">Uncharacterized protein</fullName>
    </submittedName>
</protein>
<accession>A0A9E7K6J1</accession>
<evidence type="ECO:0000313" key="2">
    <source>
        <dbReference type="Proteomes" id="UP001055439"/>
    </source>
</evidence>
<gene>
    <name evidence="1" type="ORF">MUK42_26730</name>
</gene>
<organism evidence="1 2">
    <name type="scientific">Musa troglodytarum</name>
    <name type="common">fe'i banana</name>
    <dbReference type="NCBI Taxonomy" id="320322"/>
    <lineage>
        <taxon>Eukaryota</taxon>
        <taxon>Viridiplantae</taxon>
        <taxon>Streptophyta</taxon>
        <taxon>Embryophyta</taxon>
        <taxon>Tracheophyta</taxon>
        <taxon>Spermatophyta</taxon>
        <taxon>Magnoliopsida</taxon>
        <taxon>Liliopsida</taxon>
        <taxon>Zingiberales</taxon>
        <taxon>Musaceae</taxon>
        <taxon>Musa</taxon>
    </lineage>
</organism>
<name>A0A9E7K6J1_9LILI</name>
<dbReference type="AlphaFoldDB" id="A0A9E7K6J1"/>
<proteinExistence type="predicted"/>
<reference evidence="1" key="1">
    <citation type="submission" date="2022-05" db="EMBL/GenBank/DDBJ databases">
        <title>The Musa troglodytarum L. genome provides insights into the mechanism of non-climacteric behaviour and enrichment of carotenoids.</title>
        <authorList>
            <person name="Wang J."/>
        </authorList>
    </citation>
    <scope>NUCLEOTIDE SEQUENCE</scope>
    <source>
        <tissue evidence="1">Leaf</tissue>
    </source>
</reference>
<dbReference type="Proteomes" id="UP001055439">
    <property type="component" value="Chromosome 6"/>
</dbReference>
<keyword evidence="2" id="KW-1185">Reference proteome</keyword>
<evidence type="ECO:0000313" key="1">
    <source>
        <dbReference type="EMBL" id="URE08378.1"/>
    </source>
</evidence>
<sequence>MPFRLHPNLMDQHRTINGALGLLWAHRSPSHLVRSFLSRAPKWTPPQGVLGIRAHLRVPSPPRASPY</sequence>
<dbReference type="EMBL" id="CP097508">
    <property type="protein sequence ID" value="URE08378.1"/>
    <property type="molecule type" value="Genomic_DNA"/>
</dbReference>